<dbReference type="Proteomes" id="UP000031488">
    <property type="component" value="Unassembled WGS sequence"/>
</dbReference>
<dbReference type="EMBL" id="JTJZ01000022">
    <property type="protein sequence ID" value="KHS51107.1"/>
    <property type="molecule type" value="Genomic_DNA"/>
</dbReference>
<proteinExistence type="predicted"/>
<gene>
    <name evidence="3" type="ORF">AE0388_3179</name>
</gene>
<accession>A0A0B8ZXD3</accession>
<dbReference type="SUPFAM" id="SSF141673">
    <property type="entry name" value="MOSC N-terminal domain-like"/>
    <property type="match status" value="1"/>
</dbReference>
<dbReference type="InterPro" id="IPR005303">
    <property type="entry name" value="MOCOS_middle"/>
</dbReference>
<dbReference type="GO" id="GO:0003824">
    <property type="term" value="F:catalytic activity"/>
    <property type="evidence" value="ECO:0007669"/>
    <property type="project" value="InterPro"/>
</dbReference>
<organism evidence="3 4">
    <name type="scientific">Brevibacterium linens</name>
    <dbReference type="NCBI Taxonomy" id="1703"/>
    <lineage>
        <taxon>Bacteria</taxon>
        <taxon>Bacillati</taxon>
        <taxon>Actinomycetota</taxon>
        <taxon>Actinomycetes</taxon>
        <taxon>Micrococcales</taxon>
        <taxon>Brevibacteriaceae</taxon>
        <taxon>Brevibacterium</taxon>
    </lineage>
</organism>
<dbReference type="InterPro" id="IPR005302">
    <property type="entry name" value="MoCF_Sase_C"/>
</dbReference>
<dbReference type="Pfam" id="PF03476">
    <property type="entry name" value="MOSC_N"/>
    <property type="match status" value="1"/>
</dbReference>
<name>A0A0B8ZXD3_BRELN</name>
<dbReference type="GO" id="GO:0030151">
    <property type="term" value="F:molybdenum ion binding"/>
    <property type="evidence" value="ECO:0007669"/>
    <property type="project" value="InterPro"/>
</dbReference>
<feature type="domain" description="MOSC" evidence="2">
    <location>
        <begin position="133"/>
        <end position="287"/>
    </location>
</feature>
<protein>
    <submittedName>
        <fullName evidence="3">MOSC domain protein beta barrel domain protein</fullName>
    </submittedName>
</protein>
<comment type="caution">
    <text evidence="3">The sequence shown here is derived from an EMBL/GenBank/DDBJ whole genome shotgun (WGS) entry which is preliminary data.</text>
</comment>
<keyword evidence="4" id="KW-1185">Reference proteome</keyword>
<dbReference type="PATRIC" id="fig|1703.6.peg.3135"/>
<evidence type="ECO:0000313" key="4">
    <source>
        <dbReference type="Proteomes" id="UP000031488"/>
    </source>
</evidence>
<dbReference type="Pfam" id="PF03473">
    <property type="entry name" value="MOSC"/>
    <property type="match status" value="1"/>
</dbReference>
<reference evidence="3 4" key="1">
    <citation type="submission" date="2014-11" db="EMBL/GenBank/DDBJ databases">
        <title>Draft Genome Sequence of Brevibacterium linens AE038-8.</title>
        <authorList>
            <person name="Maizel D."/>
            <person name="Utturkar S.M."/>
            <person name="Brown S.D."/>
            <person name="Ferrero M."/>
            <person name="Rosen B.P."/>
        </authorList>
    </citation>
    <scope>NUCLEOTIDE SEQUENCE [LARGE SCALE GENOMIC DNA]</scope>
    <source>
        <strain evidence="3 4">AE038-8</strain>
    </source>
</reference>
<dbReference type="PROSITE" id="PS51340">
    <property type="entry name" value="MOSC"/>
    <property type="match status" value="1"/>
</dbReference>
<evidence type="ECO:0000256" key="1">
    <source>
        <dbReference type="SAM" id="MobiDB-lite"/>
    </source>
</evidence>
<dbReference type="GO" id="GO:0030170">
    <property type="term" value="F:pyridoxal phosphate binding"/>
    <property type="evidence" value="ECO:0007669"/>
    <property type="project" value="InterPro"/>
</dbReference>
<evidence type="ECO:0000259" key="2">
    <source>
        <dbReference type="PROSITE" id="PS51340"/>
    </source>
</evidence>
<dbReference type="AlphaFoldDB" id="A0A0B8ZXD3"/>
<feature type="region of interest" description="Disordered" evidence="1">
    <location>
        <begin position="1"/>
        <end position="25"/>
    </location>
</feature>
<dbReference type="OrthoDB" id="9793178at2"/>
<sequence length="287" mass="30995">MPQLLPDGGAATWRQVSGPPSPASAREFGVPSLGFAHVKGTRHEARPSAAVDVHGPVGDREFCFVDVERRQVLKTVQNPRLIRMTTSLVDDILTITLPDGRSVTGVPAGSGQRLTCNYWKRPVDLELTDGPHSALASEWLGKPVRLARARRGDVIYGAGLSIVTTASMRELADRSGHHELLDEAARFRATLVLDTDEPFIEETWRGRDVTVNVPTAAALRVRIGDPIARCAVLDLDPITGERGSNLLKTLVASRPRNEAGEPYFGVNAEVIETSAAPDTGAATSQRR</sequence>
<evidence type="ECO:0000313" key="3">
    <source>
        <dbReference type="EMBL" id="KHS51107.1"/>
    </source>
</evidence>